<protein>
    <recommendedName>
        <fullName evidence="2">Phosphodiester glycosidase domain-containing protein</fullName>
    </recommendedName>
</protein>
<dbReference type="STRING" id="1797994.A2227_04945"/>
<dbReference type="AlphaFoldDB" id="A0A1F5SML3"/>
<name>A0A1F5SML3_9BACT</name>
<dbReference type="EMBL" id="MFGB01000005">
    <property type="protein sequence ID" value="OGF27930.1"/>
    <property type="molecule type" value="Genomic_DNA"/>
</dbReference>
<dbReference type="Pfam" id="PF09992">
    <property type="entry name" value="NAGPA"/>
    <property type="match status" value="1"/>
</dbReference>
<proteinExistence type="predicted"/>
<reference evidence="3 4" key="1">
    <citation type="journal article" date="2016" name="Nat. Commun.">
        <title>Thousands of microbial genomes shed light on interconnected biogeochemical processes in an aquifer system.</title>
        <authorList>
            <person name="Anantharaman K."/>
            <person name="Brown C.T."/>
            <person name="Hug L.A."/>
            <person name="Sharon I."/>
            <person name="Castelle C.J."/>
            <person name="Probst A.J."/>
            <person name="Thomas B.C."/>
            <person name="Singh A."/>
            <person name="Wilkins M.J."/>
            <person name="Karaoz U."/>
            <person name="Brodie E.L."/>
            <person name="Williams K.H."/>
            <person name="Hubbard S.S."/>
            <person name="Banfield J.F."/>
        </authorList>
    </citation>
    <scope>NUCLEOTIDE SEQUENCE [LARGE SCALE GENOMIC DNA]</scope>
</reference>
<dbReference type="Proteomes" id="UP000178367">
    <property type="component" value="Unassembled WGS sequence"/>
</dbReference>
<dbReference type="InterPro" id="IPR018711">
    <property type="entry name" value="NAGPA"/>
</dbReference>
<keyword evidence="1" id="KW-0732">Signal</keyword>
<evidence type="ECO:0000256" key="1">
    <source>
        <dbReference type="SAM" id="SignalP"/>
    </source>
</evidence>
<evidence type="ECO:0000313" key="3">
    <source>
        <dbReference type="EMBL" id="OGF27930.1"/>
    </source>
</evidence>
<gene>
    <name evidence="3" type="ORF">A2227_04945</name>
</gene>
<evidence type="ECO:0000259" key="2">
    <source>
        <dbReference type="Pfam" id="PF09992"/>
    </source>
</evidence>
<feature type="domain" description="Phosphodiester glycosidase" evidence="2">
    <location>
        <begin position="296"/>
        <end position="411"/>
    </location>
</feature>
<accession>A0A1F5SML3</accession>
<evidence type="ECO:0000313" key="4">
    <source>
        <dbReference type="Proteomes" id="UP000178367"/>
    </source>
</evidence>
<comment type="caution">
    <text evidence="3">The sequence shown here is derived from an EMBL/GenBank/DDBJ whole genome shotgun (WGS) entry which is preliminary data.</text>
</comment>
<sequence>MKKIIITTIILANLIPFSGNAANLSDKLSGRILLDVERNGEAWYIYPKDKKRYYLGRPADAFKVMRELGLGISESNFQRIAQAGMPVKGDTALARALAGTIVLQVERNGEAWYINPLDLKKYFLGRPEDAFKVMRELGLGITREDLARIHKPGTDESINKWSKYEHKKINAVGREFTVDMITINLDNPRLWITTDATALSPAPNNDKYNGFYSAKSLGKFVTEHDGFAGVNGTYFCAYASCESNNYYFFPVYDTFLGKIINEDQLKYWTTGPIMAFDIVNNFYYFKDSRELKSLENFETVYGTKLQAAIGNKPRLIENGMNQLIEWELDSKQKNTRAMRNAIGYKKGDNGGKGTVYLVITQNATVPDLAEIMKAIGVDYALNLDGGYSSALWYGDEYMVMPGRDVPNAIVFSEK</sequence>
<organism evidence="3 4">
    <name type="scientific">Candidatus Falkowbacteria bacterium RIFOXYA2_FULL_47_19</name>
    <dbReference type="NCBI Taxonomy" id="1797994"/>
    <lineage>
        <taxon>Bacteria</taxon>
        <taxon>Candidatus Falkowiibacteriota</taxon>
    </lineage>
</organism>
<feature type="signal peptide" evidence="1">
    <location>
        <begin position="1"/>
        <end position="21"/>
    </location>
</feature>
<feature type="chain" id="PRO_5009521265" description="Phosphodiester glycosidase domain-containing protein" evidence="1">
    <location>
        <begin position="22"/>
        <end position="414"/>
    </location>
</feature>